<dbReference type="AlphaFoldDB" id="A0A6L2L8B6"/>
<protein>
    <submittedName>
        <fullName evidence="2">Uncharacterized protein</fullName>
    </submittedName>
</protein>
<gene>
    <name evidence="2" type="ORF">Tci_030029</name>
</gene>
<dbReference type="GO" id="GO:0008270">
    <property type="term" value="F:zinc ion binding"/>
    <property type="evidence" value="ECO:0007669"/>
    <property type="project" value="InterPro"/>
</dbReference>
<proteinExistence type="predicted"/>
<feature type="compositionally biased region" description="Basic and acidic residues" evidence="1">
    <location>
        <begin position="287"/>
        <end position="300"/>
    </location>
</feature>
<organism evidence="2">
    <name type="scientific">Tanacetum cinerariifolium</name>
    <name type="common">Dalmatian daisy</name>
    <name type="synonym">Chrysanthemum cinerariifolium</name>
    <dbReference type="NCBI Taxonomy" id="118510"/>
    <lineage>
        <taxon>Eukaryota</taxon>
        <taxon>Viridiplantae</taxon>
        <taxon>Streptophyta</taxon>
        <taxon>Embryophyta</taxon>
        <taxon>Tracheophyta</taxon>
        <taxon>Spermatophyta</taxon>
        <taxon>Magnoliopsida</taxon>
        <taxon>eudicotyledons</taxon>
        <taxon>Gunneridae</taxon>
        <taxon>Pentapetalae</taxon>
        <taxon>asterids</taxon>
        <taxon>campanulids</taxon>
        <taxon>Asterales</taxon>
        <taxon>Asteraceae</taxon>
        <taxon>Asteroideae</taxon>
        <taxon>Anthemideae</taxon>
        <taxon>Anthemidinae</taxon>
        <taxon>Tanacetum</taxon>
    </lineage>
</organism>
<evidence type="ECO:0000313" key="2">
    <source>
        <dbReference type="EMBL" id="GEU58051.1"/>
    </source>
</evidence>
<evidence type="ECO:0000256" key="1">
    <source>
        <dbReference type="SAM" id="MobiDB-lite"/>
    </source>
</evidence>
<dbReference type="InterPro" id="IPR036875">
    <property type="entry name" value="Znf_CCHC_sf"/>
</dbReference>
<dbReference type="EMBL" id="BKCJ010003936">
    <property type="protein sequence ID" value="GEU58051.1"/>
    <property type="molecule type" value="Genomic_DNA"/>
</dbReference>
<dbReference type="SUPFAM" id="SSF57756">
    <property type="entry name" value="Retrovirus zinc finger-like domains"/>
    <property type="match status" value="1"/>
</dbReference>
<reference evidence="2" key="1">
    <citation type="journal article" date="2019" name="Sci. Rep.">
        <title>Draft genome of Tanacetum cinerariifolium, the natural source of mosquito coil.</title>
        <authorList>
            <person name="Yamashiro T."/>
            <person name="Shiraishi A."/>
            <person name="Satake H."/>
            <person name="Nakayama K."/>
        </authorList>
    </citation>
    <scope>NUCLEOTIDE SEQUENCE</scope>
</reference>
<name>A0A6L2L8B6_TANCI</name>
<comment type="caution">
    <text evidence="2">The sequence shown here is derived from an EMBL/GenBank/DDBJ whole genome shotgun (WGS) entry which is preliminary data.</text>
</comment>
<accession>A0A6L2L8B6</accession>
<sequence length="323" mass="37169">MMDYALWEVIENGATWTKTQVVDGVTTVMPITTAKEKAQRRLEVKARSTLMIGILNEHQLMFNSIKDAKKLLEAVKKRRFLKKTRRKLTVNGNETLGFDMSKVEYYNCYKRGHFAKECRPLRNQDFKHKDSTRRSLHVKTPASTALVSCDDIAIKELRRKLKVAQKKDGIQLKVEKFKNVSKTLNKLIDCRIVNNCKKGLGYESYNAVSPPYTGNFFPSKPDLSFTGLDEFANKPIAENTKSSEEETKAVMKNFDAPIIKERVSDDEEDNVAQPKIVKKIVKPSISKKECVKHRQQEKTVRKTVKKVKHNKENTHKPRGNQRN</sequence>
<feature type="region of interest" description="Disordered" evidence="1">
    <location>
        <begin position="287"/>
        <end position="323"/>
    </location>
</feature>
<dbReference type="GO" id="GO:0003676">
    <property type="term" value="F:nucleic acid binding"/>
    <property type="evidence" value="ECO:0007669"/>
    <property type="project" value="InterPro"/>
</dbReference>